<sequence length="135" mass="15352">MDKSVRSVRNQNVNLTSKMGLYFLSRRKRNTKRKGSLGNDTELKFFPATAAGIDGETVRPREEDWAVLSFCDFSEGRRGGWCLLGLLLCLSPEKEKEKKWEKMEKKREKGRRVAGVSGCFRVVSGRRSEAEAATF</sequence>
<accession>A0ABS8VLL8</accession>
<comment type="caution">
    <text evidence="1">The sequence shown here is derived from an EMBL/GenBank/DDBJ whole genome shotgun (WGS) entry which is preliminary data.</text>
</comment>
<evidence type="ECO:0000313" key="1">
    <source>
        <dbReference type="EMBL" id="MCE0480689.1"/>
    </source>
</evidence>
<keyword evidence="2" id="KW-1185">Reference proteome</keyword>
<name>A0ABS8VLL8_DATST</name>
<dbReference type="Proteomes" id="UP000823775">
    <property type="component" value="Unassembled WGS sequence"/>
</dbReference>
<protein>
    <submittedName>
        <fullName evidence="1">Uncharacterized protein</fullName>
    </submittedName>
</protein>
<organism evidence="1 2">
    <name type="scientific">Datura stramonium</name>
    <name type="common">Jimsonweed</name>
    <name type="synonym">Common thornapple</name>
    <dbReference type="NCBI Taxonomy" id="4076"/>
    <lineage>
        <taxon>Eukaryota</taxon>
        <taxon>Viridiplantae</taxon>
        <taxon>Streptophyta</taxon>
        <taxon>Embryophyta</taxon>
        <taxon>Tracheophyta</taxon>
        <taxon>Spermatophyta</taxon>
        <taxon>Magnoliopsida</taxon>
        <taxon>eudicotyledons</taxon>
        <taxon>Gunneridae</taxon>
        <taxon>Pentapetalae</taxon>
        <taxon>asterids</taxon>
        <taxon>lamiids</taxon>
        <taxon>Solanales</taxon>
        <taxon>Solanaceae</taxon>
        <taxon>Solanoideae</taxon>
        <taxon>Datureae</taxon>
        <taxon>Datura</taxon>
    </lineage>
</organism>
<reference evidence="1 2" key="1">
    <citation type="journal article" date="2021" name="BMC Genomics">
        <title>Datura genome reveals duplications of psychoactive alkaloid biosynthetic genes and high mutation rate following tissue culture.</title>
        <authorList>
            <person name="Rajewski A."/>
            <person name="Carter-House D."/>
            <person name="Stajich J."/>
            <person name="Litt A."/>
        </authorList>
    </citation>
    <scope>NUCLEOTIDE SEQUENCE [LARGE SCALE GENOMIC DNA]</scope>
    <source>
        <strain evidence="1">AR-01</strain>
    </source>
</reference>
<dbReference type="EMBL" id="JACEIK010005088">
    <property type="protein sequence ID" value="MCE0480689.1"/>
    <property type="molecule type" value="Genomic_DNA"/>
</dbReference>
<gene>
    <name evidence="1" type="ORF">HAX54_037725</name>
</gene>
<evidence type="ECO:0000313" key="2">
    <source>
        <dbReference type="Proteomes" id="UP000823775"/>
    </source>
</evidence>
<proteinExistence type="predicted"/>